<dbReference type="Gene3D" id="1.10.287.950">
    <property type="entry name" value="Methyl-accepting chemotaxis protein"/>
    <property type="match status" value="1"/>
</dbReference>
<dbReference type="EMBL" id="BMHF01000012">
    <property type="protein sequence ID" value="GGA44964.1"/>
    <property type="molecule type" value="Genomic_DNA"/>
</dbReference>
<dbReference type="CDD" id="cd06225">
    <property type="entry name" value="HAMP"/>
    <property type="match status" value="1"/>
</dbReference>
<keyword evidence="4 6" id="KW-0807">Transducer</keyword>
<dbReference type="RefSeq" id="WP_094095935.1">
    <property type="nucleotide sequence ID" value="NZ_BMHF01000012.1"/>
</dbReference>
<dbReference type="InterPro" id="IPR047347">
    <property type="entry name" value="YvaQ-like_sensor"/>
</dbReference>
<feature type="transmembrane region" description="Helical" evidence="7">
    <location>
        <begin position="201"/>
        <end position="225"/>
    </location>
</feature>
<dbReference type="InterPro" id="IPR024478">
    <property type="entry name" value="HlyB_4HB_MCP"/>
</dbReference>
<dbReference type="Pfam" id="PF00672">
    <property type="entry name" value="HAMP"/>
    <property type="match status" value="1"/>
</dbReference>
<proteinExistence type="inferred from homology"/>
<dbReference type="PROSITE" id="PS50111">
    <property type="entry name" value="CHEMOTAXIS_TRANSDUC_2"/>
    <property type="match status" value="1"/>
</dbReference>
<dbReference type="Gene3D" id="6.10.340.10">
    <property type="match status" value="1"/>
</dbReference>
<evidence type="ECO:0008006" key="12">
    <source>
        <dbReference type="Google" id="ProtNLM"/>
    </source>
</evidence>
<dbReference type="PROSITE" id="PS50885">
    <property type="entry name" value="HAMP"/>
    <property type="match status" value="1"/>
</dbReference>
<dbReference type="PANTHER" id="PTHR32089">
    <property type="entry name" value="METHYL-ACCEPTING CHEMOTAXIS PROTEIN MCPB"/>
    <property type="match status" value="1"/>
</dbReference>
<comment type="similarity">
    <text evidence="5">Belongs to the methyl-accepting chemotaxis (MCP) protein family.</text>
</comment>
<keyword evidence="11" id="KW-1185">Reference proteome</keyword>
<dbReference type="CDD" id="cd11386">
    <property type="entry name" value="MCP_signal"/>
    <property type="match status" value="1"/>
</dbReference>
<evidence type="ECO:0000256" key="1">
    <source>
        <dbReference type="ARBA" id="ARBA00004236"/>
    </source>
</evidence>
<feature type="domain" description="Methyl-accepting transducer" evidence="8">
    <location>
        <begin position="293"/>
        <end position="529"/>
    </location>
</feature>
<dbReference type="PANTHER" id="PTHR32089:SF112">
    <property type="entry name" value="LYSOZYME-LIKE PROTEIN-RELATED"/>
    <property type="match status" value="1"/>
</dbReference>
<evidence type="ECO:0000256" key="7">
    <source>
        <dbReference type="SAM" id="Phobius"/>
    </source>
</evidence>
<evidence type="ECO:0000256" key="5">
    <source>
        <dbReference type="ARBA" id="ARBA00029447"/>
    </source>
</evidence>
<reference evidence="11" key="1">
    <citation type="journal article" date="2019" name="Int. J. Syst. Evol. Microbiol.">
        <title>The Global Catalogue of Microorganisms (GCM) 10K type strain sequencing project: providing services to taxonomists for standard genome sequencing and annotation.</title>
        <authorList>
            <consortium name="The Broad Institute Genomics Platform"/>
            <consortium name="The Broad Institute Genome Sequencing Center for Infectious Disease"/>
            <person name="Wu L."/>
            <person name="Ma J."/>
        </authorList>
    </citation>
    <scope>NUCLEOTIDE SEQUENCE [LARGE SCALE GENOMIC DNA]</scope>
    <source>
        <strain evidence="11">CGMCC 1.15044</strain>
    </source>
</reference>
<dbReference type="CDD" id="cd19411">
    <property type="entry name" value="MCP2201-like_sensor"/>
    <property type="match status" value="1"/>
</dbReference>
<keyword evidence="2" id="KW-1003">Cell membrane</keyword>
<dbReference type="SMART" id="SM00283">
    <property type="entry name" value="MA"/>
    <property type="match status" value="1"/>
</dbReference>
<organism evidence="10 11">
    <name type="scientific">Paenibacillus physcomitrellae</name>
    <dbReference type="NCBI Taxonomy" id="1619311"/>
    <lineage>
        <taxon>Bacteria</taxon>
        <taxon>Bacillati</taxon>
        <taxon>Bacillota</taxon>
        <taxon>Bacilli</taxon>
        <taxon>Bacillales</taxon>
        <taxon>Paenibacillaceae</taxon>
        <taxon>Paenibacillus</taxon>
    </lineage>
</organism>
<evidence type="ECO:0000256" key="4">
    <source>
        <dbReference type="ARBA" id="ARBA00023224"/>
    </source>
</evidence>
<comment type="subcellular location">
    <subcellularLocation>
        <location evidence="1">Cell membrane</location>
    </subcellularLocation>
</comment>
<gene>
    <name evidence="10" type="ORF">GCM10010917_32870</name>
</gene>
<dbReference type="Pfam" id="PF12729">
    <property type="entry name" value="4HB_MCP_1"/>
    <property type="match status" value="1"/>
</dbReference>
<dbReference type="PRINTS" id="PR00260">
    <property type="entry name" value="CHEMTRNSDUCR"/>
</dbReference>
<evidence type="ECO:0000256" key="2">
    <source>
        <dbReference type="ARBA" id="ARBA00022475"/>
    </source>
</evidence>
<feature type="transmembrane region" description="Helical" evidence="7">
    <location>
        <begin position="21"/>
        <end position="44"/>
    </location>
</feature>
<comment type="caution">
    <text evidence="10">The sequence shown here is derived from an EMBL/GenBank/DDBJ whole genome shotgun (WGS) entry which is preliminary data.</text>
</comment>
<evidence type="ECO:0000256" key="6">
    <source>
        <dbReference type="PROSITE-ProRule" id="PRU00284"/>
    </source>
</evidence>
<dbReference type="Pfam" id="PF00015">
    <property type="entry name" value="MCPsignal"/>
    <property type="match status" value="1"/>
</dbReference>
<name>A0ABQ1GJW4_9BACL</name>
<evidence type="ECO:0000256" key="3">
    <source>
        <dbReference type="ARBA" id="ARBA00023136"/>
    </source>
</evidence>
<accession>A0ABQ1GJW4</accession>
<keyword evidence="3 7" id="KW-0472">Membrane</keyword>
<evidence type="ECO:0000313" key="11">
    <source>
        <dbReference type="Proteomes" id="UP000609323"/>
    </source>
</evidence>
<dbReference type="InterPro" id="IPR003660">
    <property type="entry name" value="HAMP_dom"/>
</dbReference>
<dbReference type="Proteomes" id="UP000609323">
    <property type="component" value="Unassembled WGS sequence"/>
</dbReference>
<dbReference type="InterPro" id="IPR004090">
    <property type="entry name" value="Chemotax_Me-accpt_rcpt"/>
</dbReference>
<dbReference type="InterPro" id="IPR004089">
    <property type="entry name" value="MCPsignal_dom"/>
</dbReference>
<evidence type="ECO:0000259" key="8">
    <source>
        <dbReference type="PROSITE" id="PS50111"/>
    </source>
</evidence>
<evidence type="ECO:0000259" key="9">
    <source>
        <dbReference type="PROSITE" id="PS50885"/>
    </source>
</evidence>
<sequence length="579" mass="63640">MLNRLNWLKRFNLRHLKIRQKLLILNLTAIVFLLLIGGTGYYYVNLTVNNSKVLYEQSLMKVKMINELKSNFNVAINDVLSLVLTQDENQNHDLNKNYDDMMKSNQTLLEEYKTLINDKAEQTQYESLMDQFQRLVKDTDQMVALGLSNKNDEAYQTYNNQIIPNKTAVERSIDVLTQNTDQDSKNHYDESVSAGKTAKTVSIALVVLAVLLLGLIAFMLVRLITRPLANLEKLMEKAAGGDLTVKGTYLYKDEAGKLTLSFNQMVNSLRSLVIEVNEKSAMLAASSEQLTAVSESAASSTEHISRQIQEISDGTDSQARGSAEVSRTMQEMTKGISRIAESTGELVETSRQSEHNAVTGHEYVTKAIQQMEQIHESVVHLAQAVEELNRKSENIGDITNTINDIAAQTSLLSLNAAIEAARAGEEGRGFAVVAAEVKKLAEQTGQSANNVSSLIGEIQNDTSKLFSTMESSKQYAQTGQATMRDVGHNFENILQNIRELSAQLQDVSAVTEQMSASSEEVLASAETSADIADNAKELSQSVAAAAQEQLASVEEVSGSASHLSGLAQELQASIERFKV</sequence>
<keyword evidence="7" id="KW-0812">Transmembrane</keyword>
<dbReference type="SMART" id="SM00304">
    <property type="entry name" value="HAMP"/>
    <property type="match status" value="1"/>
</dbReference>
<dbReference type="SUPFAM" id="SSF58104">
    <property type="entry name" value="Methyl-accepting chemotaxis protein (MCP) signaling domain"/>
    <property type="match status" value="1"/>
</dbReference>
<feature type="domain" description="HAMP" evidence="9">
    <location>
        <begin position="222"/>
        <end position="274"/>
    </location>
</feature>
<evidence type="ECO:0000313" key="10">
    <source>
        <dbReference type="EMBL" id="GGA44964.1"/>
    </source>
</evidence>
<keyword evidence="7" id="KW-1133">Transmembrane helix</keyword>
<protein>
    <recommendedName>
        <fullName evidence="12">Methyl-accepting chemotaxis protein</fullName>
    </recommendedName>
</protein>